<evidence type="ECO:0000313" key="1">
    <source>
        <dbReference type="EMBL" id="GFO25348.1"/>
    </source>
</evidence>
<proteinExistence type="predicted"/>
<reference evidence="1 2" key="1">
    <citation type="journal article" date="2021" name="Elife">
        <title>Chloroplast acquisition without the gene transfer in kleptoplastic sea slugs, Plakobranchus ocellatus.</title>
        <authorList>
            <person name="Maeda T."/>
            <person name="Takahashi S."/>
            <person name="Yoshida T."/>
            <person name="Shimamura S."/>
            <person name="Takaki Y."/>
            <person name="Nagai Y."/>
            <person name="Toyoda A."/>
            <person name="Suzuki Y."/>
            <person name="Arimoto A."/>
            <person name="Ishii H."/>
            <person name="Satoh N."/>
            <person name="Nishiyama T."/>
            <person name="Hasebe M."/>
            <person name="Maruyama T."/>
            <person name="Minagawa J."/>
            <person name="Obokata J."/>
            <person name="Shigenobu S."/>
        </authorList>
    </citation>
    <scope>NUCLEOTIDE SEQUENCE [LARGE SCALE GENOMIC DNA]</scope>
</reference>
<protein>
    <submittedName>
        <fullName evidence="1">Uncharacterized protein</fullName>
    </submittedName>
</protein>
<evidence type="ECO:0000313" key="2">
    <source>
        <dbReference type="Proteomes" id="UP000735302"/>
    </source>
</evidence>
<dbReference type="EMBL" id="BLXT01005746">
    <property type="protein sequence ID" value="GFO25348.1"/>
    <property type="molecule type" value="Genomic_DNA"/>
</dbReference>
<organism evidence="1 2">
    <name type="scientific">Plakobranchus ocellatus</name>
    <dbReference type="NCBI Taxonomy" id="259542"/>
    <lineage>
        <taxon>Eukaryota</taxon>
        <taxon>Metazoa</taxon>
        <taxon>Spiralia</taxon>
        <taxon>Lophotrochozoa</taxon>
        <taxon>Mollusca</taxon>
        <taxon>Gastropoda</taxon>
        <taxon>Heterobranchia</taxon>
        <taxon>Euthyneura</taxon>
        <taxon>Panpulmonata</taxon>
        <taxon>Sacoglossa</taxon>
        <taxon>Placobranchoidea</taxon>
        <taxon>Plakobranchidae</taxon>
        <taxon>Plakobranchus</taxon>
    </lineage>
</organism>
<accession>A0AAV4C2Y1</accession>
<dbReference type="AlphaFoldDB" id="A0AAV4C2Y1"/>
<dbReference type="Proteomes" id="UP000735302">
    <property type="component" value="Unassembled WGS sequence"/>
</dbReference>
<name>A0AAV4C2Y1_9GAST</name>
<comment type="caution">
    <text evidence="1">The sequence shown here is derived from an EMBL/GenBank/DDBJ whole genome shotgun (WGS) entry which is preliminary data.</text>
</comment>
<gene>
    <name evidence="1" type="ORF">PoB_005185300</name>
</gene>
<keyword evidence="2" id="KW-1185">Reference proteome</keyword>
<sequence>MTEILTQGAWLGQTFCYRQLWFGWERHNVTDNHTVAATDFLCRSHFIPHCSTLNSHSLALVRGKEGEGDLKKGMSRCSLGRYDQDKLSLPFGSPGPGPNSTRGVGGTVDIKFTLRSVGTLAARGRASLPEPWPDGRLESLRCGLTVHKTKTN</sequence>